<evidence type="ECO:0000313" key="7">
    <source>
        <dbReference type="Proteomes" id="UP001066276"/>
    </source>
</evidence>
<dbReference type="InterPro" id="IPR002110">
    <property type="entry name" value="Ankyrin_rpt"/>
</dbReference>
<feature type="region of interest" description="Disordered" evidence="5">
    <location>
        <begin position="332"/>
        <end position="383"/>
    </location>
</feature>
<dbReference type="Pfam" id="PF12796">
    <property type="entry name" value="Ank_2"/>
    <property type="match status" value="1"/>
</dbReference>
<protein>
    <recommendedName>
        <fullName evidence="8">Ankyrin repeat domain-containing protein 34C</fullName>
    </recommendedName>
</protein>
<feature type="compositionally biased region" description="Polar residues" evidence="5">
    <location>
        <begin position="143"/>
        <end position="157"/>
    </location>
</feature>
<keyword evidence="7" id="KW-1185">Reference proteome</keyword>
<dbReference type="InterPro" id="IPR042637">
    <property type="entry name" value="AN34A/B/C"/>
</dbReference>
<dbReference type="InterPro" id="IPR036770">
    <property type="entry name" value="Ankyrin_rpt-contain_sf"/>
</dbReference>
<dbReference type="PANTHER" id="PTHR24156:SF6">
    <property type="entry name" value="ANKYRIN REPEAT DOMAIN 34C"/>
    <property type="match status" value="1"/>
</dbReference>
<feature type="compositionally biased region" description="Polar residues" evidence="5">
    <location>
        <begin position="107"/>
        <end position="119"/>
    </location>
</feature>
<sequence length="474" mass="50843">MIACLTTHQDQQSSNRAKMVKYLLERQADPNIQDKAGCTALIHACMAKAGGDVVSLLLDNGADPSLVDHTGASALVHAINMNDKEALEHLLTACKAKGKEVIIITTDKSSSGSHSTRQYLNVPPSPRLEERVPRPPPQAMPPSDTQQKTAALLSPTSGKAEDFLSVHPGHSSTCYSPKLPKEQPSPTRKLGNPRRARLPQLKRLQSEPWGLIAPSVLAASQCQEEQKRISSDEGNLPSDQVPARRSLLPRSNSAESKEGGPLFPSLSEQAHRGSSSSAPVSRKTSYEQAQPSHQTLARHSSVPVDKGRPHDAGTGHYESDSLLYCGSGQAYGPEQAGKGPPIRKMLGSSYSALSSSSRDSLDSTSSASPGVTRHRPPGLLERRGSGTLLLDHISHTRPGHLPPLNINPNPPIPDIGSKSTSSSPVTGGMKSPSSFTTLSALRLDHRAKKKLLRRHSMQAEQMKHLLASEEIVLL</sequence>
<dbReference type="PANTHER" id="PTHR24156">
    <property type="entry name" value="ANK_REP_REGION DOMAIN-CONTAINING PROTEIN"/>
    <property type="match status" value="1"/>
</dbReference>
<name>A0AAV7TR40_PLEWA</name>
<evidence type="ECO:0000313" key="6">
    <source>
        <dbReference type="EMBL" id="KAJ1179140.1"/>
    </source>
</evidence>
<dbReference type="Gene3D" id="1.25.40.20">
    <property type="entry name" value="Ankyrin repeat-containing domain"/>
    <property type="match status" value="1"/>
</dbReference>
<evidence type="ECO:0000256" key="5">
    <source>
        <dbReference type="SAM" id="MobiDB-lite"/>
    </source>
</evidence>
<comment type="similarity">
    <text evidence="1">Belongs to the ANKRD34 family.</text>
</comment>
<gene>
    <name evidence="6" type="ORF">NDU88_004376</name>
</gene>
<evidence type="ECO:0000256" key="3">
    <source>
        <dbReference type="ARBA" id="ARBA00023043"/>
    </source>
</evidence>
<evidence type="ECO:0000256" key="2">
    <source>
        <dbReference type="ARBA" id="ARBA00022737"/>
    </source>
</evidence>
<evidence type="ECO:0008006" key="8">
    <source>
        <dbReference type="Google" id="ProtNLM"/>
    </source>
</evidence>
<comment type="caution">
    <text evidence="6">The sequence shown here is derived from an EMBL/GenBank/DDBJ whole genome shotgun (WGS) entry which is preliminary data.</text>
</comment>
<dbReference type="SUPFAM" id="SSF48403">
    <property type="entry name" value="Ankyrin repeat"/>
    <property type="match status" value="1"/>
</dbReference>
<dbReference type="PROSITE" id="PS50088">
    <property type="entry name" value="ANK_REPEAT"/>
    <property type="match status" value="1"/>
</dbReference>
<feature type="region of interest" description="Disordered" evidence="5">
    <location>
        <begin position="223"/>
        <end position="320"/>
    </location>
</feature>
<feature type="region of interest" description="Disordered" evidence="5">
    <location>
        <begin position="107"/>
        <end position="202"/>
    </location>
</feature>
<keyword evidence="2" id="KW-0677">Repeat</keyword>
<feature type="compositionally biased region" description="Low complexity" evidence="5">
    <location>
        <begin position="348"/>
        <end position="368"/>
    </location>
</feature>
<organism evidence="6 7">
    <name type="scientific">Pleurodeles waltl</name>
    <name type="common">Iberian ribbed newt</name>
    <dbReference type="NCBI Taxonomy" id="8319"/>
    <lineage>
        <taxon>Eukaryota</taxon>
        <taxon>Metazoa</taxon>
        <taxon>Chordata</taxon>
        <taxon>Craniata</taxon>
        <taxon>Vertebrata</taxon>
        <taxon>Euteleostomi</taxon>
        <taxon>Amphibia</taxon>
        <taxon>Batrachia</taxon>
        <taxon>Caudata</taxon>
        <taxon>Salamandroidea</taxon>
        <taxon>Salamandridae</taxon>
        <taxon>Pleurodelinae</taxon>
        <taxon>Pleurodeles</taxon>
    </lineage>
</organism>
<evidence type="ECO:0000256" key="1">
    <source>
        <dbReference type="ARBA" id="ARBA00010029"/>
    </source>
</evidence>
<feature type="compositionally biased region" description="Polar residues" evidence="5">
    <location>
        <begin position="266"/>
        <end position="298"/>
    </location>
</feature>
<reference evidence="6" key="1">
    <citation type="journal article" date="2022" name="bioRxiv">
        <title>Sequencing and chromosome-scale assembly of the giantPleurodeles waltlgenome.</title>
        <authorList>
            <person name="Brown T."/>
            <person name="Elewa A."/>
            <person name="Iarovenko S."/>
            <person name="Subramanian E."/>
            <person name="Araus A.J."/>
            <person name="Petzold A."/>
            <person name="Susuki M."/>
            <person name="Suzuki K.-i.T."/>
            <person name="Hayashi T."/>
            <person name="Toyoda A."/>
            <person name="Oliveira C."/>
            <person name="Osipova E."/>
            <person name="Leigh N.D."/>
            <person name="Simon A."/>
            <person name="Yun M.H."/>
        </authorList>
    </citation>
    <scope>NUCLEOTIDE SEQUENCE</scope>
    <source>
        <strain evidence="6">20211129_DDA</strain>
        <tissue evidence="6">Liver</tissue>
    </source>
</reference>
<keyword evidence="3 4" id="KW-0040">ANK repeat</keyword>
<proteinExistence type="inferred from homology"/>
<evidence type="ECO:0000256" key="4">
    <source>
        <dbReference type="PROSITE-ProRule" id="PRU00023"/>
    </source>
</evidence>
<dbReference type="AlphaFoldDB" id="A0AAV7TR40"/>
<feature type="repeat" description="ANK" evidence="4">
    <location>
        <begin position="36"/>
        <end position="69"/>
    </location>
</feature>
<dbReference type="EMBL" id="JANPWB010000006">
    <property type="protein sequence ID" value="KAJ1179140.1"/>
    <property type="molecule type" value="Genomic_DNA"/>
</dbReference>
<dbReference type="Proteomes" id="UP001066276">
    <property type="component" value="Chromosome 3_2"/>
</dbReference>
<dbReference type="SMART" id="SM00248">
    <property type="entry name" value="ANK"/>
    <property type="match status" value="3"/>
</dbReference>
<feature type="compositionally biased region" description="Basic and acidic residues" evidence="5">
    <location>
        <begin position="305"/>
        <end position="319"/>
    </location>
</feature>
<accession>A0AAV7TR40</accession>